<dbReference type="RefSeq" id="WP_040741517.1">
    <property type="nucleotide sequence ID" value="NZ_QJKF01000011.1"/>
</dbReference>
<gene>
    <name evidence="2" type="ORF">DFR70_111151</name>
</gene>
<reference evidence="2 3" key="1">
    <citation type="submission" date="2018-05" db="EMBL/GenBank/DDBJ databases">
        <title>Genomic Encyclopedia of Type Strains, Phase IV (KMG-IV): sequencing the most valuable type-strain genomes for metagenomic binning, comparative biology and taxonomic classification.</title>
        <authorList>
            <person name="Goeker M."/>
        </authorList>
    </citation>
    <scope>NUCLEOTIDE SEQUENCE [LARGE SCALE GENOMIC DNA]</scope>
    <source>
        <strain evidence="2 3">DSM 44704</strain>
    </source>
</reference>
<dbReference type="SUPFAM" id="SSF54909">
    <property type="entry name" value="Dimeric alpha+beta barrel"/>
    <property type="match status" value="1"/>
</dbReference>
<evidence type="ECO:0000313" key="3">
    <source>
        <dbReference type="Proteomes" id="UP000247569"/>
    </source>
</evidence>
<keyword evidence="3" id="KW-1185">Reference proteome</keyword>
<dbReference type="EMBL" id="QJKF01000011">
    <property type="protein sequence ID" value="PXX59767.1"/>
    <property type="molecule type" value="Genomic_DNA"/>
</dbReference>
<name>A0A318JYG8_9NOCA</name>
<keyword evidence="2" id="KW-0560">Oxidoreductase</keyword>
<dbReference type="InterPro" id="IPR007138">
    <property type="entry name" value="ABM_dom"/>
</dbReference>
<dbReference type="Gene3D" id="3.30.70.100">
    <property type="match status" value="1"/>
</dbReference>
<dbReference type="PROSITE" id="PS51725">
    <property type="entry name" value="ABM"/>
    <property type="match status" value="1"/>
</dbReference>
<dbReference type="Proteomes" id="UP000247569">
    <property type="component" value="Unassembled WGS sequence"/>
</dbReference>
<organism evidence="2 3">
    <name type="scientific">Nocardia tenerifensis</name>
    <dbReference type="NCBI Taxonomy" id="228006"/>
    <lineage>
        <taxon>Bacteria</taxon>
        <taxon>Bacillati</taxon>
        <taxon>Actinomycetota</taxon>
        <taxon>Actinomycetes</taxon>
        <taxon>Mycobacteriales</taxon>
        <taxon>Nocardiaceae</taxon>
        <taxon>Nocardia</taxon>
    </lineage>
</organism>
<dbReference type="OrthoDB" id="3382888at2"/>
<dbReference type="AlphaFoldDB" id="A0A318JYG8"/>
<feature type="domain" description="ABM" evidence="1">
    <location>
        <begin position="20"/>
        <end position="114"/>
    </location>
</feature>
<accession>A0A318JYG8</accession>
<protein>
    <submittedName>
        <fullName evidence="2">Monooxygenase</fullName>
    </submittedName>
</protein>
<sequence length="117" mass="12855">MTVSAQDARTRYDATAKGVVTFVNTFTVTGDPAAFEQVFADISEFMAAQPGFLQFTLSKHVDPARANEYVNIALWTDVQAWKDAIAAPGFDDHAVKLRALATNVANLYEPRLEFVKA</sequence>
<dbReference type="Pfam" id="PF03992">
    <property type="entry name" value="ABM"/>
    <property type="match status" value="1"/>
</dbReference>
<dbReference type="InterPro" id="IPR011008">
    <property type="entry name" value="Dimeric_a/b-barrel"/>
</dbReference>
<evidence type="ECO:0000313" key="2">
    <source>
        <dbReference type="EMBL" id="PXX59767.1"/>
    </source>
</evidence>
<evidence type="ECO:0000259" key="1">
    <source>
        <dbReference type="PROSITE" id="PS51725"/>
    </source>
</evidence>
<comment type="caution">
    <text evidence="2">The sequence shown here is derived from an EMBL/GenBank/DDBJ whole genome shotgun (WGS) entry which is preliminary data.</text>
</comment>
<dbReference type="GO" id="GO:0004497">
    <property type="term" value="F:monooxygenase activity"/>
    <property type="evidence" value="ECO:0007669"/>
    <property type="project" value="UniProtKB-KW"/>
</dbReference>
<proteinExistence type="predicted"/>
<keyword evidence="2" id="KW-0503">Monooxygenase</keyword>